<dbReference type="PANTHER" id="PTHR43000">
    <property type="entry name" value="DTDP-D-GLUCOSE 4,6-DEHYDRATASE-RELATED"/>
    <property type="match status" value="1"/>
</dbReference>
<evidence type="ECO:0000313" key="4">
    <source>
        <dbReference type="Proteomes" id="UP000034371"/>
    </source>
</evidence>
<organism evidence="3 4">
    <name type="scientific">Candidatus Roizmanbacteria bacterium GW2011_GWC2_41_7</name>
    <dbReference type="NCBI Taxonomy" id="1618487"/>
    <lineage>
        <taxon>Bacteria</taxon>
        <taxon>Candidatus Roizmaniibacteriota</taxon>
    </lineage>
</organism>
<dbReference type="EMBL" id="LCBY01000009">
    <property type="protein sequence ID" value="KKS22927.1"/>
    <property type="molecule type" value="Genomic_DNA"/>
</dbReference>
<dbReference type="Pfam" id="PF01370">
    <property type="entry name" value="Epimerase"/>
    <property type="match status" value="1"/>
</dbReference>
<evidence type="ECO:0000313" key="3">
    <source>
        <dbReference type="EMBL" id="KKS22927.1"/>
    </source>
</evidence>
<dbReference type="InterPro" id="IPR001509">
    <property type="entry name" value="Epimerase_deHydtase"/>
</dbReference>
<dbReference type="Gene3D" id="3.40.50.720">
    <property type="entry name" value="NAD(P)-binding Rossmann-like Domain"/>
    <property type="match status" value="1"/>
</dbReference>
<reference evidence="3 4" key="1">
    <citation type="journal article" date="2015" name="Nature">
        <title>rRNA introns, odd ribosomes, and small enigmatic genomes across a large radiation of phyla.</title>
        <authorList>
            <person name="Brown C.T."/>
            <person name="Hug L.A."/>
            <person name="Thomas B.C."/>
            <person name="Sharon I."/>
            <person name="Castelle C.J."/>
            <person name="Singh A."/>
            <person name="Wilkins M.J."/>
            <person name="Williams K.H."/>
            <person name="Banfield J.F."/>
        </authorList>
    </citation>
    <scope>NUCLEOTIDE SEQUENCE [LARGE SCALE GENOMIC DNA]</scope>
</reference>
<dbReference type="AlphaFoldDB" id="A0A0G0XER2"/>
<accession>A0A0G0XER2</accession>
<comment type="caution">
    <text evidence="3">The sequence shown here is derived from an EMBL/GenBank/DDBJ whole genome shotgun (WGS) entry which is preliminary data.</text>
</comment>
<dbReference type="CDD" id="cd08946">
    <property type="entry name" value="SDR_e"/>
    <property type="match status" value="1"/>
</dbReference>
<proteinExistence type="inferred from homology"/>
<comment type="similarity">
    <text evidence="1">Belongs to the NAD(P)-dependent epimerase/dehydratase family.</text>
</comment>
<evidence type="ECO:0000256" key="1">
    <source>
        <dbReference type="ARBA" id="ARBA00007637"/>
    </source>
</evidence>
<name>A0A0G0XER2_9BACT</name>
<gene>
    <name evidence="3" type="ORF">UU78_C0009G0005</name>
</gene>
<dbReference type="SUPFAM" id="SSF51735">
    <property type="entry name" value="NAD(P)-binding Rossmann-fold domains"/>
    <property type="match status" value="1"/>
</dbReference>
<dbReference type="InterPro" id="IPR036291">
    <property type="entry name" value="NAD(P)-bd_dom_sf"/>
</dbReference>
<dbReference type="PATRIC" id="fig|1618487.3.peg.135"/>
<protein>
    <submittedName>
        <fullName evidence="3">Nucleoside-diphosphate-sugar epimerase</fullName>
    </submittedName>
</protein>
<dbReference type="Proteomes" id="UP000034371">
    <property type="component" value="Unassembled WGS sequence"/>
</dbReference>
<sequence>MNILITGGAGFLGLHLVKYFERENANITLIDIAKYDPTEYSKRHRLLTIDVRKKYLLEKAVKGQDYIIHAAAGLPLWSHDDIISTNVEGTKNILSLARKHKVKRTIYISSTAVYGVPKKHPVYENDPLVGVGPYGHSKIEAEKACWRAIKQGVPVTIIRPKTFVGTGRLGVFEILFDWIHDGKRIPVIGSGNNRYQLLDVDDLVEAIGLVIETKSRKLNDVFNVGAQEFQTVRQDLEALFAHAKSNSKLLPTPALPIKAALFFFEKIGVSPLYQWVYDTADKDSFVSIEKIMKTVGWKPKYSNAQALIKAYDWYLKHYKEVKQSGSGITHRVGWDQGVLKLFKKFL</sequence>
<feature type="domain" description="NAD-dependent epimerase/dehydratase" evidence="2">
    <location>
        <begin position="3"/>
        <end position="225"/>
    </location>
</feature>
<evidence type="ECO:0000259" key="2">
    <source>
        <dbReference type="Pfam" id="PF01370"/>
    </source>
</evidence>